<keyword evidence="2" id="KW-1185">Reference proteome</keyword>
<gene>
    <name evidence="1" type="ORF">DPMN_062004</name>
</gene>
<sequence length="73" mass="8371">MASAKRRSEIHVHSVEDGHLRFYPMAPSLCCVSQDFLLNINFPLWLLNPSRSQVFLELEDMKMKINSSAYSGL</sequence>
<reference evidence="1" key="1">
    <citation type="journal article" date="2019" name="bioRxiv">
        <title>The Genome of the Zebra Mussel, Dreissena polymorpha: A Resource for Invasive Species Research.</title>
        <authorList>
            <person name="McCartney M.A."/>
            <person name="Auch B."/>
            <person name="Kono T."/>
            <person name="Mallez S."/>
            <person name="Zhang Y."/>
            <person name="Obille A."/>
            <person name="Becker A."/>
            <person name="Abrahante J.E."/>
            <person name="Garbe J."/>
            <person name="Badalamenti J.P."/>
            <person name="Herman A."/>
            <person name="Mangelson H."/>
            <person name="Liachko I."/>
            <person name="Sullivan S."/>
            <person name="Sone E.D."/>
            <person name="Koren S."/>
            <person name="Silverstein K.A.T."/>
            <person name="Beckman K.B."/>
            <person name="Gohl D.M."/>
        </authorList>
    </citation>
    <scope>NUCLEOTIDE SEQUENCE</scope>
    <source>
        <strain evidence="1">Duluth1</strain>
        <tissue evidence="1">Whole animal</tissue>
    </source>
</reference>
<evidence type="ECO:0000313" key="2">
    <source>
        <dbReference type="Proteomes" id="UP000828390"/>
    </source>
</evidence>
<name>A0A9D4C818_DREPO</name>
<comment type="caution">
    <text evidence="1">The sequence shown here is derived from an EMBL/GenBank/DDBJ whole genome shotgun (WGS) entry which is preliminary data.</text>
</comment>
<reference evidence="1" key="2">
    <citation type="submission" date="2020-11" db="EMBL/GenBank/DDBJ databases">
        <authorList>
            <person name="McCartney M.A."/>
            <person name="Auch B."/>
            <person name="Kono T."/>
            <person name="Mallez S."/>
            <person name="Becker A."/>
            <person name="Gohl D.M."/>
            <person name="Silverstein K.A.T."/>
            <person name="Koren S."/>
            <person name="Bechman K.B."/>
            <person name="Herman A."/>
            <person name="Abrahante J.E."/>
            <person name="Garbe J."/>
        </authorList>
    </citation>
    <scope>NUCLEOTIDE SEQUENCE</scope>
    <source>
        <strain evidence="1">Duluth1</strain>
        <tissue evidence="1">Whole animal</tissue>
    </source>
</reference>
<protein>
    <submittedName>
        <fullName evidence="1">Uncharacterized protein</fullName>
    </submittedName>
</protein>
<dbReference type="Proteomes" id="UP000828390">
    <property type="component" value="Unassembled WGS sequence"/>
</dbReference>
<dbReference type="EMBL" id="JAIWYP010000013">
    <property type="protein sequence ID" value="KAH3719172.1"/>
    <property type="molecule type" value="Genomic_DNA"/>
</dbReference>
<organism evidence="1 2">
    <name type="scientific">Dreissena polymorpha</name>
    <name type="common">Zebra mussel</name>
    <name type="synonym">Mytilus polymorpha</name>
    <dbReference type="NCBI Taxonomy" id="45954"/>
    <lineage>
        <taxon>Eukaryota</taxon>
        <taxon>Metazoa</taxon>
        <taxon>Spiralia</taxon>
        <taxon>Lophotrochozoa</taxon>
        <taxon>Mollusca</taxon>
        <taxon>Bivalvia</taxon>
        <taxon>Autobranchia</taxon>
        <taxon>Heteroconchia</taxon>
        <taxon>Euheterodonta</taxon>
        <taxon>Imparidentia</taxon>
        <taxon>Neoheterodontei</taxon>
        <taxon>Myida</taxon>
        <taxon>Dreissenoidea</taxon>
        <taxon>Dreissenidae</taxon>
        <taxon>Dreissena</taxon>
    </lineage>
</organism>
<dbReference type="AlphaFoldDB" id="A0A9D4C818"/>
<accession>A0A9D4C818</accession>
<evidence type="ECO:0000313" key="1">
    <source>
        <dbReference type="EMBL" id="KAH3719172.1"/>
    </source>
</evidence>
<proteinExistence type="predicted"/>